<evidence type="ECO:0000256" key="1">
    <source>
        <dbReference type="ARBA" id="ARBA00004370"/>
    </source>
</evidence>
<evidence type="ECO:0000256" key="3">
    <source>
        <dbReference type="SAM" id="Phobius"/>
    </source>
</evidence>
<dbReference type="Pfam" id="PF03717">
    <property type="entry name" value="PBP_dimer"/>
    <property type="match status" value="1"/>
</dbReference>
<dbReference type="EMBL" id="JABXWD010000045">
    <property type="protein sequence ID" value="MBV6340767.1"/>
    <property type="molecule type" value="Genomic_DNA"/>
</dbReference>
<dbReference type="InterPro" id="IPR001460">
    <property type="entry name" value="PCN-bd_Tpept"/>
</dbReference>
<sequence length="588" mass="64961">MLRGRRSVFLYVLIFVGFSAIIVRLFDLMVINHERLAKKSAIQTTTELSIEVRRGMILDRLGRRLAVNLEHSSVYLDRLNYTPDEKKLYQMAQIINTNYDDLVRSIKGDKGFVWIKRKIPMEDTTRIQQLNFNGIGFLPEPKRNYTTGPLASHILGFVDIDNRGLEGIEAQYNSDLTKSGGKYSVERDARGNIFYTSNENEITGNSIVLTIDQGLQYIVETELDTAIDKWKASAATAIMLDPYSGEILALANRPTFDPNHPAGANPSARRNRAITDVYEPGSTFKIVTAAGVLEEKLVRPDELIDCQGGSIQVGRKRVKDAHPHGILTFMEVIQKSSNVGTIKLAQRLGKQRLYDYVKKFGFGEKTGLDLPGEIPGWIRKPEKWSGTSIGAVPIGQEIAATPLQVVTAYSIVANGGYAVYPHIVKAVVSPEGKTVKHWKQTSRERLISKHTIDIMTDALKMVTQKGGTAKDATIEGNTVAGKTGTAQVFDKSIGRYSSVDYISSFVGFVPADKPAFALIVVVWKPRGQIYGGLVAAPVFKNITEKSLSYLNVPKDDTPTDDKIKKDILVVDKGTVNTAPGISTPWKVN</sequence>
<keyword evidence="3" id="KW-0812">Transmembrane</keyword>
<dbReference type="InterPro" id="IPR005311">
    <property type="entry name" value="PBP_dimer"/>
</dbReference>
<comment type="subcellular location">
    <subcellularLocation>
        <location evidence="1">Membrane</location>
    </subcellularLocation>
</comment>
<evidence type="ECO:0000259" key="4">
    <source>
        <dbReference type="Pfam" id="PF00905"/>
    </source>
</evidence>
<dbReference type="InterPro" id="IPR050515">
    <property type="entry name" value="Beta-lactam/transpept"/>
</dbReference>
<accession>A0ABS6RVX3</accession>
<keyword evidence="2 3" id="KW-0472">Membrane</keyword>
<dbReference type="PANTHER" id="PTHR30627:SF1">
    <property type="entry name" value="PEPTIDOGLYCAN D,D-TRANSPEPTIDASE FTSI"/>
    <property type="match status" value="1"/>
</dbReference>
<dbReference type="PANTHER" id="PTHR30627">
    <property type="entry name" value="PEPTIDOGLYCAN D,D-TRANSPEPTIDASE"/>
    <property type="match status" value="1"/>
</dbReference>
<dbReference type="Proteomes" id="UP001196980">
    <property type="component" value="Unassembled WGS sequence"/>
</dbReference>
<protein>
    <submittedName>
        <fullName evidence="6">Penicillin-binding protein 2</fullName>
    </submittedName>
</protein>
<feature type="domain" description="Penicillin-binding protein dimerisation" evidence="5">
    <location>
        <begin position="50"/>
        <end position="194"/>
    </location>
</feature>
<feature type="domain" description="Penicillin-binding protein transpeptidase" evidence="4">
    <location>
        <begin position="236"/>
        <end position="544"/>
    </location>
</feature>
<organism evidence="6 7">
    <name type="scientific">Candidatus Magnetobacterium casense</name>
    <dbReference type="NCBI Taxonomy" id="1455061"/>
    <lineage>
        <taxon>Bacteria</taxon>
        <taxon>Pseudomonadati</taxon>
        <taxon>Nitrospirota</taxon>
        <taxon>Thermodesulfovibrionia</taxon>
        <taxon>Thermodesulfovibrionales</taxon>
        <taxon>Candidatus Magnetobacteriaceae</taxon>
        <taxon>Candidatus Magnetobacterium</taxon>
    </lineage>
</organism>
<keyword evidence="3" id="KW-1133">Transmembrane helix</keyword>
<dbReference type="RefSeq" id="WP_218251382.1">
    <property type="nucleotide sequence ID" value="NZ_JABXWD010000045.1"/>
</dbReference>
<evidence type="ECO:0000256" key="2">
    <source>
        <dbReference type="ARBA" id="ARBA00023136"/>
    </source>
</evidence>
<reference evidence="6 7" key="1">
    <citation type="journal article" date="2020" name="J Geophys Res Biogeosci">
        <title>Magnetotaxis as an Adaptation to Enable Bacterial Shuttling of Microbial Sulfur and Sulfur Cycling Across Aquatic Oxic#Anoxic Interfaces.</title>
        <authorList>
            <person name="Li J."/>
            <person name="Liu P."/>
            <person name="Wang J."/>
            <person name="Roberts A.P."/>
            <person name="Pan Y."/>
        </authorList>
    </citation>
    <scope>NUCLEOTIDE SEQUENCE [LARGE SCALE GENOMIC DNA]</scope>
    <source>
        <strain evidence="6 7">MYR-1_YQ</strain>
    </source>
</reference>
<dbReference type="Pfam" id="PF00905">
    <property type="entry name" value="Transpeptidase"/>
    <property type="match status" value="1"/>
</dbReference>
<keyword evidence="7" id="KW-1185">Reference proteome</keyword>
<evidence type="ECO:0000259" key="5">
    <source>
        <dbReference type="Pfam" id="PF03717"/>
    </source>
</evidence>
<feature type="transmembrane region" description="Helical" evidence="3">
    <location>
        <begin position="7"/>
        <end position="26"/>
    </location>
</feature>
<comment type="caution">
    <text evidence="6">The sequence shown here is derived from an EMBL/GenBank/DDBJ whole genome shotgun (WGS) entry which is preliminary data.</text>
</comment>
<gene>
    <name evidence="6" type="ORF">HWQ67_04140</name>
</gene>
<evidence type="ECO:0000313" key="6">
    <source>
        <dbReference type="EMBL" id="MBV6340767.1"/>
    </source>
</evidence>
<proteinExistence type="predicted"/>
<name>A0ABS6RVX3_9BACT</name>
<evidence type="ECO:0000313" key="7">
    <source>
        <dbReference type="Proteomes" id="UP001196980"/>
    </source>
</evidence>